<evidence type="ECO:0000313" key="4">
    <source>
        <dbReference type="Proteomes" id="UP000665043"/>
    </source>
</evidence>
<evidence type="ECO:0000256" key="1">
    <source>
        <dbReference type="ARBA" id="ARBA00023125"/>
    </source>
</evidence>
<dbReference type="PROSITE" id="PS50943">
    <property type="entry name" value="HTH_CROC1"/>
    <property type="match status" value="1"/>
</dbReference>
<dbReference type="InterPro" id="IPR050807">
    <property type="entry name" value="TransReg_Diox_bact_type"/>
</dbReference>
<name>A0ABX7VW20_9BACI</name>
<accession>A0ABX7VW20</accession>
<dbReference type="InterPro" id="IPR001387">
    <property type="entry name" value="Cro/C1-type_HTH"/>
</dbReference>
<dbReference type="InterPro" id="IPR010982">
    <property type="entry name" value="Lambda_DNA-bd_dom_sf"/>
</dbReference>
<sequence>MEEKVVFKRLLGEWLRQRRTERNMTLRELGNMADLDDNYIGKIERGEKIPSLYTFYKLSDPLELNFQFFLHEVKEAMDTELY</sequence>
<evidence type="ECO:0000259" key="2">
    <source>
        <dbReference type="PROSITE" id="PS50943"/>
    </source>
</evidence>
<dbReference type="Proteomes" id="UP000665043">
    <property type="component" value="Chromosome"/>
</dbReference>
<dbReference type="Pfam" id="PF01381">
    <property type="entry name" value="HTH_3"/>
    <property type="match status" value="1"/>
</dbReference>
<dbReference type="Gene3D" id="1.10.260.40">
    <property type="entry name" value="lambda repressor-like DNA-binding domains"/>
    <property type="match status" value="1"/>
</dbReference>
<organism evidence="3 4">
    <name type="scientific">Sediminibacillus dalangtanensis</name>
    <dbReference type="NCBI Taxonomy" id="2729421"/>
    <lineage>
        <taxon>Bacteria</taxon>
        <taxon>Bacillati</taxon>
        <taxon>Bacillota</taxon>
        <taxon>Bacilli</taxon>
        <taxon>Bacillales</taxon>
        <taxon>Bacillaceae</taxon>
        <taxon>Sediminibacillus</taxon>
    </lineage>
</organism>
<dbReference type="CDD" id="cd00093">
    <property type="entry name" value="HTH_XRE"/>
    <property type="match status" value="1"/>
</dbReference>
<dbReference type="PANTHER" id="PTHR46797">
    <property type="entry name" value="HTH-TYPE TRANSCRIPTIONAL REGULATOR"/>
    <property type="match status" value="1"/>
</dbReference>
<keyword evidence="4" id="KW-1185">Reference proteome</keyword>
<dbReference type="EMBL" id="CP046956">
    <property type="protein sequence ID" value="QTN00734.1"/>
    <property type="molecule type" value="Genomic_DNA"/>
</dbReference>
<proteinExistence type="predicted"/>
<dbReference type="PANTHER" id="PTHR46797:SF1">
    <property type="entry name" value="METHYLPHOSPHONATE SYNTHASE"/>
    <property type="match status" value="1"/>
</dbReference>
<gene>
    <name evidence="3" type="ORF">ERJ70_16455</name>
</gene>
<reference evidence="3 4" key="1">
    <citation type="submission" date="2019-12" db="EMBL/GenBank/DDBJ databases">
        <title>The whole genome sequencing of a strain isolated from a Mars analog, Dalangtan Playa.</title>
        <authorList>
            <person name="Huang T."/>
        </authorList>
    </citation>
    <scope>NUCLEOTIDE SEQUENCE [LARGE SCALE GENOMIC DNA]</scope>
    <source>
        <strain evidence="3 4">DP4-553-S</strain>
    </source>
</reference>
<feature type="domain" description="HTH cro/C1-type" evidence="2">
    <location>
        <begin position="15"/>
        <end position="69"/>
    </location>
</feature>
<keyword evidence="1" id="KW-0238">DNA-binding</keyword>
<protein>
    <submittedName>
        <fullName evidence="3">Helix-turn-helix domain-containing protein</fullName>
    </submittedName>
</protein>
<dbReference type="RefSeq" id="WP_209365871.1">
    <property type="nucleotide sequence ID" value="NZ_CP046956.1"/>
</dbReference>
<dbReference type="SUPFAM" id="SSF47413">
    <property type="entry name" value="lambda repressor-like DNA-binding domains"/>
    <property type="match status" value="1"/>
</dbReference>
<evidence type="ECO:0000313" key="3">
    <source>
        <dbReference type="EMBL" id="QTN00734.1"/>
    </source>
</evidence>
<dbReference type="SMART" id="SM00530">
    <property type="entry name" value="HTH_XRE"/>
    <property type="match status" value="1"/>
</dbReference>